<evidence type="ECO:0000256" key="5">
    <source>
        <dbReference type="ARBA" id="ARBA00063934"/>
    </source>
</evidence>
<dbReference type="GO" id="GO:0055052">
    <property type="term" value="C:ATP-binding cassette (ABC) transporter complex, substrate-binding subunit-containing"/>
    <property type="evidence" value="ECO:0007669"/>
    <property type="project" value="TreeGrafter"/>
</dbReference>
<dbReference type="Gene3D" id="2.40.50.100">
    <property type="match status" value="1"/>
</dbReference>
<dbReference type="PROSITE" id="PS00211">
    <property type="entry name" value="ABC_TRANSPORTER_1"/>
    <property type="match status" value="1"/>
</dbReference>
<dbReference type="Gene3D" id="3.40.50.300">
    <property type="entry name" value="P-loop containing nucleotide triphosphate hydrolases"/>
    <property type="match status" value="1"/>
</dbReference>
<dbReference type="InterPro" id="IPR027417">
    <property type="entry name" value="P-loop_NTPase"/>
</dbReference>
<evidence type="ECO:0000256" key="4">
    <source>
        <dbReference type="ARBA" id="ARBA00052482"/>
    </source>
</evidence>
<name>A0A1H6S3F7_9BACL</name>
<evidence type="ECO:0000256" key="6">
    <source>
        <dbReference type="ARBA" id="ARBA00066388"/>
    </source>
</evidence>
<dbReference type="InterPro" id="IPR047641">
    <property type="entry name" value="ABC_transpr_MalK/UgpC-like"/>
</dbReference>
<evidence type="ECO:0000256" key="7">
    <source>
        <dbReference type="ARBA" id="ARBA00070305"/>
    </source>
</evidence>
<dbReference type="FunFam" id="3.40.50.300:FF:000425">
    <property type="entry name" value="Probable ABC transporter, ATP-binding subunit"/>
    <property type="match status" value="1"/>
</dbReference>
<feature type="domain" description="ABC transporter" evidence="8">
    <location>
        <begin position="3"/>
        <end position="233"/>
    </location>
</feature>
<keyword evidence="2" id="KW-0547">Nucleotide-binding</keyword>
<dbReference type="InterPro" id="IPR003593">
    <property type="entry name" value="AAA+_ATPase"/>
</dbReference>
<keyword evidence="1" id="KW-0813">Transport</keyword>
<dbReference type="GO" id="GO:0005524">
    <property type="term" value="F:ATP binding"/>
    <property type="evidence" value="ECO:0007669"/>
    <property type="project" value="UniProtKB-KW"/>
</dbReference>
<dbReference type="STRING" id="426757.SAMN04488127_0009"/>
<dbReference type="PANTHER" id="PTHR43875">
    <property type="entry name" value="MALTODEXTRIN IMPORT ATP-BINDING PROTEIN MSMX"/>
    <property type="match status" value="1"/>
</dbReference>
<dbReference type="InterPro" id="IPR008995">
    <property type="entry name" value="Mo/tungstate-bd_C_term_dom"/>
</dbReference>
<sequence length="357" mass="40061">MQVRFEDVTMSYGDKKVLEHIDFTFPAHSLVSILGPSGCGKSTTLMLISGLMFPTEGRIFFGEREVTKLDAVKRKVGMVFQNYALYPHLSVLDNIMFPLKMAKMPKNERRERAMELVKLVRIEEHIDKKPRQLSGGQQQRVAIARALAKEPSILLMDEPLSNLDARLRLEMREEIRRIQQKTNITTVFVTHDQEEALSLSDHVMVLDKGAIQQMSTPTVLYERPENLFVAEFLGKPAINTLPFDPNGRIRRLMNIPQPYAGEIQSVGIRPESLAVTDRTEETLFQGEITHLERVGRDVTAKILHGETELVATGLPAVLEEGQTVNLTTETSDLLYFDQSGRAVYWPASKVSGGSAGA</sequence>
<dbReference type="AlphaFoldDB" id="A0A1H6S3F7"/>
<dbReference type="InterPro" id="IPR017871">
    <property type="entry name" value="ABC_transporter-like_CS"/>
</dbReference>
<evidence type="ECO:0000256" key="1">
    <source>
        <dbReference type="ARBA" id="ARBA00022448"/>
    </source>
</evidence>
<dbReference type="PANTHER" id="PTHR43875:SF1">
    <property type="entry name" value="OSMOPROTECTIVE COMPOUNDS UPTAKE ATP-BINDING PROTEIN GGTA"/>
    <property type="match status" value="1"/>
</dbReference>
<dbReference type="InterPro" id="IPR012340">
    <property type="entry name" value="NA-bd_OB-fold"/>
</dbReference>
<evidence type="ECO:0000256" key="2">
    <source>
        <dbReference type="ARBA" id="ARBA00022741"/>
    </source>
</evidence>
<dbReference type="EC" id="7.6.2.9" evidence="6"/>
<keyword evidence="9" id="KW-0762">Sugar transport</keyword>
<keyword evidence="3 9" id="KW-0067">ATP-binding</keyword>
<dbReference type="Gene3D" id="2.40.50.140">
    <property type="entry name" value="Nucleic acid-binding proteins"/>
    <property type="match status" value="1"/>
</dbReference>
<evidence type="ECO:0000313" key="9">
    <source>
        <dbReference type="EMBL" id="SEI62573.1"/>
    </source>
</evidence>
<dbReference type="SMART" id="SM00382">
    <property type="entry name" value="AAA"/>
    <property type="match status" value="1"/>
</dbReference>
<dbReference type="GO" id="GO:0016887">
    <property type="term" value="F:ATP hydrolysis activity"/>
    <property type="evidence" value="ECO:0007669"/>
    <property type="project" value="InterPro"/>
</dbReference>
<dbReference type="OrthoDB" id="9790614at2"/>
<dbReference type="Pfam" id="PF00005">
    <property type="entry name" value="ABC_tran"/>
    <property type="match status" value="1"/>
</dbReference>
<keyword evidence="10" id="KW-1185">Reference proteome</keyword>
<dbReference type="GO" id="GO:0015418">
    <property type="term" value="F:ABC-type quaternary ammonium compound transporting activity"/>
    <property type="evidence" value="ECO:0007669"/>
    <property type="project" value="UniProtKB-EC"/>
</dbReference>
<evidence type="ECO:0000256" key="3">
    <source>
        <dbReference type="ARBA" id="ARBA00022840"/>
    </source>
</evidence>
<evidence type="ECO:0000313" key="10">
    <source>
        <dbReference type="Proteomes" id="UP000199200"/>
    </source>
</evidence>
<proteinExistence type="predicted"/>
<dbReference type="SUPFAM" id="SSF50331">
    <property type="entry name" value="MOP-like"/>
    <property type="match status" value="1"/>
</dbReference>
<comment type="subunit">
    <text evidence="5">The complex is composed of two ATP-binding proteins (OpuCA), two transmembrane proteins (OpuCB and OpuCD) and a solute-binding protein (OpuCC).</text>
</comment>
<dbReference type="InterPro" id="IPR003439">
    <property type="entry name" value="ABC_transporter-like_ATP-bd"/>
</dbReference>
<accession>A0A1H6S3F7</accession>
<dbReference type="Proteomes" id="UP000199200">
    <property type="component" value="Unassembled WGS sequence"/>
</dbReference>
<protein>
    <recommendedName>
        <fullName evidence="7">Carnitine transport ATP-binding protein OpuCA</fullName>
        <ecNumber evidence="6">7.6.2.9</ecNumber>
    </recommendedName>
</protein>
<gene>
    <name evidence="9" type="ORF">SAMN04488127_0009</name>
</gene>
<reference evidence="10" key="1">
    <citation type="submission" date="2016-10" db="EMBL/GenBank/DDBJ databases">
        <authorList>
            <person name="Varghese N."/>
            <person name="Submissions S."/>
        </authorList>
    </citation>
    <scope>NUCLEOTIDE SEQUENCE [LARGE SCALE GENOMIC DNA]</scope>
    <source>
        <strain evidence="10">CGMCC 1.6763</strain>
    </source>
</reference>
<dbReference type="RefSeq" id="WP_092048539.1">
    <property type="nucleotide sequence ID" value="NZ_FNZF01000001.1"/>
</dbReference>
<dbReference type="EMBL" id="FNZF01000001">
    <property type="protein sequence ID" value="SEI62573.1"/>
    <property type="molecule type" value="Genomic_DNA"/>
</dbReference>
<comment type="catalytic activity">
    <reaction evidence="4">
        <text>a quaternary ammonium(out) + ATP + H2O = a quaternary ammonium(in) + ADP + phosphate + H(+)</text>
        <dbReference type="Rhea" id="RHEA:11036"/>
        <dbReference type="ChEBI" id="CHEBI:15377"/>
        <dbReference type="ChEBI" id="CHEBI:15378"/>
        <dbReference type="ChEBI" id="CHEBI:30616"/>
        <dbReference type="ChEBI" id="CHEBI:35267"/>
        <dbReference type="ChEBI" id="CHEBI:43474"/>
        <dbReference type="ChEBI" id="CHEBI:456216"/>
        <dbReference type="EC" id="7.6.2.9"/>
    </reaction>
</comment>
<dbReference type="PROSITE" id="PS50893">
    <property type="entry name" value="ABC_TRANSPORTER_2"/>
    <property type="match status" value="1"/>
</dbReference>
<dbReference type="SUPFAM" id="SSF52540">
    <property type="entry name" value="P-loop containing nucleoside triphosphate hydrolases"/>
    <property type="match status" value="1"/>
</dbReference>
<evidence type="ECO:0000259" key="8">
    <source>
        <dbReference type="PROSITE" id="PS50893"/>
    </source>
</evidence>
<organism evidence="9 10">
    <name type="scientific">Bhargavaea ginsengi</name>
    <dbReference type="NCBI Taxonomy" id="426757"/>
    <lineage>
        <taxon>Bacteria</taxon>
        <taxon>Bacillati</taxon>
        <taxon>Bacillota</taxon>
        <taxon>Bacilli</taxon>
        <taxon>Bacillales</taxon>
        <taxon>Caryophanaceae</taxon>
        <taxon>Bhargavaea</taxon>
    </lineage>
</organism>